<evidence type="ECO:0000256" key="5">
    <source>
        <dbReference type="SAM" id="Coils"/>
    </source>
</evidence>
<feature type="domain" description="B box-type" evidence="7">
    <location>
        <begin position="100"/>
        <end position="141"/>
    </location>
</feature>
<dbReference type="PROSITE" id="PS50089">
    <property type="entry name" value="ZF_RING_2"/>
    <property type="match status" value="1"/>
</dbReference>
<dbReference type="SUPFAM" id="SSF57850">
    <property type="entry name" value="RING/U-box"/>
    <property type="match status" value="1"/>
</dbReference>
<dbReference type="InterPro" id="IPR003877">
    <property type="entry name" value="SPRY_dom"/>
</dbReference>
<dbReference type="InterPro" id="IPR001870">
    <property type="entry name" value="B30.2/SPRY"/>
</dbReference>
<evidence type="ECO:0000256" key="4">
    <source>
        <dbReference type="PROSITE-ProRule" id="PRU00024"/>
    </source>
</evidence>
<dbReference type="GeneID" id="107723421"/>
<gene>
    <name evidence="9" type="primary">LOC107723421</name>
</gene>
<evidence type="ECO:0000259" key="8">
    <source>
        <dbReference type="PROSITE" id="PS50188"/>
    </source>
</evidence>
<dbReference type="InterPro" id="IPR013083">
    <property type="entry name" value="Znf_RING/FYVE/PHD"/>
</dbReference>
<dbReference type="OrthoDB" id="654191at2759"/>
<evidence type="ECO:0000256" key="2">
    <source>
        <dbReference type="ARBA" id="ARBA00022771"/>
    </source>
</evidence>
<evidence type="ECO:0000256" key="3">
    <source>
        <dbReference type="ARBA" id="ARBA00022833"/>
    </source>
</evidence>
<reference evidence="9" key="2">
    <citation type="submission" date="2025-09" db="UniProtKB">
        <authorList>
            <consortium name="Ensembl"/>
        </authorList>
    </citation>
    <scope>IDENTIFICATION</scope>
</reference>
<dbReference type="InterPro" id="IPR001841">
    <property type="entry name" value="Znf_RING"/>
</dbReference>
<keyword evidence="10" id="KW-1185">Reference proteome</keyword>
<proteinExistence type="predicted"/>
<dbReference type="InterPro" id="IPR027370">
    <property type="entry name" value="Znf-RING_euk"/>
</dbReference>
<dbReference type="Gene3D" id="3.30.40.10">
    <property type="entry name" value="Zinc/RING finger domain, C3HC4 (zinc finger)"/>
    <property type="match status" value="1"/>
</dbReference>
<dbReference type="SUPFAM" id="SSF57845">
    <property type="entry name" value="B-box zinc-binding domain"/>
    <property type="match status" value="1"/>
</dbReference>
<keyword evidence="2 4" id="KW-0863">Zinc-finger</keyword>
<dbReference type="GO" id="GO:0008270">
    <property type="term" value="F:zinc ion binding"/>
    <property type="evidence" value="ECO:0007669"/>
    <property type="project" value="UniProtKB-KW"/>
</dbReference>
<reference evidence="9" key="1">
    <citation type="submission" date="2025-08" db="UniProtKB">
        <authorList>
            <consortium name="Ensembl"/>
        </authorList>
    </citation>
    <scope>IDENTIFICATION</scope>
</reference>
<dbReference type="InterPro" id="IPR017907">
    <property type="entry name" value="Znf_RING_CS"/>
</dbReference>
<organism evidence="9 10">
    <name type="scientific">Sinocyclocheilus rhinocerous</name>
    <dbReference type="NCBI Taxonomy" id="307959"/>
    <lineage>
        <taxon>Eukaryota</taxon>
        <taxon>Metazoa</taxon>
        <taxon>Chordata</taxon>
        <taxon>Craniata</taxon>
        <taxon>Vertebrata</taxon>
        <taxon>Euteleostomi</taxon>
        <taxon>Actinopterygii</taxon>
        <taxon>Neopterygii</taxon>
        <taxon>Teleostei</taxon>
        <taxon>Ostariophysi</taxon>
        <taxon>Cypriniformes</taxon>
        <taxon>Cyprinidae</taxon>
        <taxon>Cyprininae</taxon>
        <taxon>Sinocyclocheilus</taxon>
    </lineage>
</organism>
<keyword evidence="1" id="KW-0479">Metal-binding</keyword>
<evidence type="ECO:0000313" key="10">
    <source>
        <dbReference type="Proteomes" id="UP000472270"/>
    </source>
</evidence>
<dbReference type="Pfam" id="PF00643">
    <property type="entry name" value="zf-B_box"/>
    <property type="match status" value="1"/>
</dbReference>
<dbReference type="Gene3D" id="2.60.120.920">
    <property type="match status" value="1"/>
</dbReference>
<dbReference type="Pfam" id="PF13445">
    <property type="entry name" value="zf-RING_UBOX"/>
    <property type="match status" value="1"/>
</dbReference>
<evidence type="ECO:0000256" key="1">
    <source>
        <dbReference type="ARBA" id="ARBA00022723"/>
    </source>
</evidence>
<dbReference type="PROSITE" id="PS00518">
    <property type="entry name" value="ZF_RING_1"/>
    <property type="match status" value="1"/>
</dbReference>
<dbReference type="Pfam" id="PF00622">
    <property type="entry name" value="SPRY"/>
    <property type="match status" value="1"/>
</dbReference>
<dbReference type="SMART" id="SM00336">
    <property type="entry name" value="BBOX"/>
    <property type="match status" value="1"/>
</dbReference>
<dbReference type="PANTHER" id="PTHR24103">
    <property type="entry name" value="E3 UBIQUITIN-PROTEIN LIGASE TRIM"/>
    <property type="match status" value="1"/>
</dbReference>
<dbReference type="PRINTS" id="PR01407">
    <property type="entry name" value="BUTYPHLNCDUF"/>
</dbReference>
<dbReference type="InterPro" id="IPR013320">
    <property type="entry name" value="ConA-like_dom_sf"/>
</dbReference>
<keyword evidence="5" id="KW-0175">Coiled coil</keyword>
<feature type="coiled-coil region" evidence="5">
    <location>
        <begin position="199"/>
        <end position="233"/>
    </location>
</feature>
<feature type="domain" description="B30.2/SPRY" evidence="8">
    <location>
        <begin position="305"/>
        <end position="498"/>
    </location>
</feature>
<dbReference type="KEGG" id="srx:107723421"/>
<dbReference type="PROSITE" id="PS50119">
    <property type="entry name" value="ZF_BBOX"/>
    <property type="match status" value="1"/>
</dbReference>
<dbReference type="RefSeq" id="XP_016387501.1">
    <property type="nucleotide sequence ID" value="XM_016532015.1"/>
</dbReference>
<name>A0A673JBQ2_9TELE</name>
<dbReference type="InterPro" id="IPR050143">
    <property type="entry name" value="TRIM/RBCC"/>
</dbReference>
<dbReference type="InterPro" id="IPR043136">
    <property type="entry name" value="B30.2/SPRY_sf"/>
</dbReference>
<evidence type="ECO:0000313" key="9">
    <source>
        <dbReference type="Ensembl" id="ENSSRHP00000047419.1"/>
    </source>
</evidence>
<dbReference type="PROSITE" id="PS50188">
    <property type="entry name" value="B302_SPRY"/>
    <property type="match status" value="1"/>
</dbReference>
<accession>A0A673JBQ2</accession>
<dbReference type="AlphaFoldDB" id="A0A673JBQ2"/>
<dbReference type="InterPro" id="IPR000315">
    <property type="entry name" value="Znf_B-box"/>
</dbReference>
<dbReference type="Gene3D" id="3.30.160.60">
    <property type="entry name" value="Classic Zinc Finger"/>
    <property type="match status" value="1"/>
</dbReference>
<protein>
    <submittedName>
        <fullName evidence="9">E3 ubiquitin-protein ligase TRIM62-like</fullName>
    </submittedName>
</protein>
<feature type="domain" description="RING-type" evidence="6">
    <location>
        <begin position="11"/>
        <end position="52"/>
    </location>
</feature>
<dbReference type="Proteomes" id="UP000472270">
    <property type="component" value="Unassembled WGS sequence"/>
</dbReference>
<dbReference type="SMART" id="SM00184">
    <property type="entry name" value="RING"/>
    <property type="match status" value="1"/>
</dbReference>
<dbReference type="InterPro" id="IPR003879">
    <property type="entry name" value="Butyrophylin_SPRY"/>
</dbReference>
<dbReference type="CDD" id="cd19800">
    <property type="entry name" value="Bbox2_xNF7-like"/>
    <property type="match status" value="1"/>
</dbReference>
<sequence>MHSAMSLQIKCSVCLSDFTDPVTLSCEHSFCRECITGHLQASLGPSTCPECQRPYNEEDLKSSRLLRNMTSSVREHLAELKLDKSTSKEGAETLKLSEMERMLMCSEHDEKLKLFCETDQKLVCVICRDGDKHKGHVFKPVKEAAQINKGELKTALGFLAKDNGQLGYMIQQQTTEITKTEGKSKSLSAQISAQFEEMHQFLRQKEEEVKKELEKEEKKVTEFMQNNQSVINRRFMENKEKEIILQSALEIEQPDHFLQWWTEKGCPMTKNMKQKADMTPSNIKYTSRVKDLTVLPDSLFLGPHETHLQFFVWKEMMGSIKPVPESLTLKKSGESYLKVSPGGTRIRQADRVTALYKDFNPGTVSEKNFQAGQHYWEIEVGEKPDWTVGIKMGAEKQLSATKSAESEILLHLKHSKGYVLTCDGKDTTLNTRDKPQKIGLYLDCERKQVSFYNADNMSHLTQINYSSKQPCCLTLVPGLYLDGMNSDPLTVCSYEFNTGKH</sequence>
<evidence type="ECO:0000259" key="6">
    <source>
        <dbReference type="PROSITE" id="PS50089"/>
    </source>
</evidence>
<keyword evidence="3" id="KW-0862">Zinc</keyword>
<dbReference type="SUPFAM" id="SSF49899">
    <property type="entry name" value="Concanavalin A-like lectins/glucanases"/>
    <property type="match status" value="1"/>
</dbReference>
<dbReference type="Ensembl" id="ENSSRHT00000048749.1">
    <property type="protein sequence ID" value="ENSSRHP00000047419.1"/>
    <property type="gene ID" value="ENSSRHG00000023915.1"/>
</dbReference>
<evidence type="ECO:0000259" key="7">
    <source>
        <dbReference type="PROSITE" id="PS50119"/>
    </source>
</evidence>